<feature type="transmembrane region" description="Helical" evidence="7">
    <location>
        <begin position="263"/>
        <end position="285"/>
    </location>
</feature>
<accession>A0A7I4AHC4</accession>
<keyword evidence="5 7" id="KW-0472">Membrane</keyword>
<reference evidence="9 10" key="2">
    <citation type="journal article" date="2018" name="Plant J.">
        <title>The Physcomitrella patens chromosome-scale assembly reveals moss genome structure and evolution.</title>
        <authorList>
            <person name="Lang D."/>
            <person name="Ullrich K.K."/>
            <person name="Murat F."/>
            <person name="Fuchs J."/>
            <person name="Jenkins J."/>
            <person name="Haas F.B."/>
            <person name="Piednoel M."/>
            <person name="Gundlach H."/>
            <person name="Van Bel M."/>
            <person name="Meyberg R."/>
            <person name="Vives C."/>
            <person name="Morata J."/>
            <person name="Symeonidi A."/>
            <person name="Hiss M."/>
            <person name="Muchero W."/>
            <person name="Kamisugi Y."/>
            <person name="Saleh O."/>
            <person name="Blanc G."/>
            <person name="Decker E.L."/>
            <person name="van Gessel N."/>
            <person name="Grimwood J."/>
            <person name="Hayes R.D."/>
            <person name="Graham S.W."/>
            <person name="Gunter L.E."/>
            <person name="McDaniel S.F."/>
            <person name="Hoernstein S.N.W."/>
            <person name="Larsson A."/>
            <person name="Li F.W."/>
            <person name="Perroud P.F."/>
            <person name="Phillips J."/>
            <person name="Ranjan P."/>
            <person name="Rokshar D.S."/>
            <person name="Rothfels C.J."/>
            <person name="Schneider L."/>
            <person name="Shu S."/>
            <person name="Stevenson D.W."/>
            <person name="Thummler F."/>
            <person name="Tillich M."/>
            <person name="Villarreal Aguilar J.C."/>
            <person name="Widiez T."/>
            <person name="Wong G.K."/>
            <person name="Wymore A."/>
            <person name="Zhang Y."/>
            <person name="Zimmer A.D."/>
            <person name="Quatrano R.S."/>
            <person name="Mayer K.F.X."/>
            <person name="Goodstein D."/>
            <person name="Casacuberta J.M."/>
            <person name="Vandepoele K."/>
            <person name="Reski R."/>
            <person name="Cuming A.C."/>
            <person name="Tuskan G.A."/>
            <person name="Maumus F."/>
            <person name="Salse J."/>
            <person name="Schmutz J."/>
            <person name="Rensing S.A."/>
        </authorList>
    </citation>
    <scope>NUCLEOTIDE SEQUENCE [LARGE SCALE GENOMIC DNA]</scope>
    <source>
        <strain evidence="9 10">cv. Gransden 2004</strain>
    </source>
</reference>
<keyword evidence="4 7" id="KW-1133">Transmembrane helix</keyword>
<dbReference type="GO" id="GO:0022857">
    <property type="term" value="F:transmembrane transporter activity"/>
    <property type="evidence" value="ECO:0000318"/>
    <property type="project" value="GO_Central"/>
</dbReference>
<evidence type="ECO:0000256" key="7">
    <source>
        <dbReference type="RuleBase" id="RU368066"/>
    </source>
</evidence>
<dbReference type="InterPro" id="IPR007603">
    <property type="entry name" value="Choline_transptr-like"/>
</dbReference>
<feature type="transmembrane region" description="Helical" evidence="7">
    <location>
        <begin position="348"/>
        <end position="371"/>
    </location>
</feature>
<evidence type="ECO:0000313" key="10">
    <source>
        <dbReference type="Proteomes" id="UP000006727"/>
    </source>
</evidence>
<feature type="transmembrane region" description="Helical" evidence="7">
    <location>
        <begin position="651"/>
        <end position="671"/>
    </location>
</feature>
<reference evidence="9" key="3">
    <citation type="submission" date="2020-12" db="UniProtKB">
        <authorList>
            <consortium name="EnsemblPlants"/>
        </authorList>
    </citation>
    <scope>IDENTIFICATION</scope>
</reference>
<proteinExistence type="inferred from homology"/>
<name>A0A7I4AHC4_PHYPA</name>
<dbReference type="Gramene" id="Pp3c13_16790V3.2">
    <property type="protein sequence ID" value="Pp3c13_16790V3.2"/>
    <property type="gene ID" value="Pp3c13_16790"/>
</dbReference>
<keyword evidence="10" id="KW-1185">Reference proteome</keyword>
<feature type="compositionally biased region" description="Basic and acidic residues" evidence="8">
    <location>
        <begin position="1"/>
        <end position="17"/>
    </location>
</feature>
<dbReference type="Pfam" id="PF04515">
    <property type="entry name" value="Choline_transpo"/>
    <property type="match status" value="1"/>
</dbReference>
<feature type="region of interest" description="Disordered" evidence="8">
    <location>
        <begin position="1"/>
        <end position="42"/>
    </location>
</feature>
<dbReference type="EnsemblPlants" id="Pp3c13_16790V3.3">
    <property type="protein sequence ID" value="Pp3c13_16790V3.3"/>
    <property type="gene ID" value="Pp3c13_16790"/>
</dbReference>
<sequence>MVDGQDESRSETPREEAPNSTPLYPPAASTVPDNEAGGARRKPGIRRVHKCQDLAFLAVFLVFCIGFIVETSFGFNKGNPRRLVHGLDYKGNVCGDKKATPGSLEGLGVLYWVNPSQLFLAGEKATPFRVTNARGICVRDCPVAGNATTLLWVCDYPEGSMRNISMAQWAKRSYNYFDLLTPDQQASSKRLEGPCYPVLFPSSNVFWRCQLEPFPLNQTMQLWTSLNGSAVSSGPPIVIAVDRVLTTSIASLKRYIADLGRSWPVLLLCGGFVPLVLSVLWVVLLCNFLRPTAWISLALLNVLALLVTLYFYIKVGWIGADAVNAVIGFKSSDSDNWVSSSERSHLKIVAVFITFALILTVLVTVALLHRISAALSVMKVSLQSVVAIPSLLIYPLIPFCILAIFQIYWVAATMYLFSAGEVKPTRLCCGFKFQPRKHIIWAILFHFFSLYWVTQFVIASTLTTAAGAVASYYWAKGETALWNGGEGTSWKGMGWLPVISTGKHVTKFNLGTMALGSLVVPPVEFAQFILQTLRSRLRSAEMTMPNGAVISTHGRPGTYCLGCLDRTLTHINRNAYIVTAVSGKKFCKASERATSLVTNNPSKVGNVFIISDLIISLCKLCVSLACALFAFSMLDSHRYKSSLNRVSSPLFPVLFCWGFAYTTASLFFAVAEIAVDTVLLSYCIDAEENKGTAVFAPASLAESLNTFTESEEARAAERDFRKRRSSYYEEDNDHDDNGEKKDRSGDTSDSDSGSSRNT</sequence>
<organism evidence="9 10">
    <name type="scientific">Physcomitrium patens</name>
    <name type="common">Spreading-leaved earth moss</name>
    <name type="synonym">Physcomitrella patens</name>
    <dbReference type="NCBI Taxonomy" id="3218"/>
    <lineage>
        <taxon>Eukaryota</taxon>
        <taxon>Viridiplantae</taxon>
        <taxon>Streptophyta</taxon>
        <taxon>Embryophyta</taxon>
        <taxon>Bryophyta</taxon>
        <taxon>Bryophytina</taxon>
        <taxon>Bryopsida</taxon>
        <taxon>Funariidae</taxon>
        <taxon>Funariales</taxon>
        <taxon>Funariaceae</taxon>
        <taxon>Physcomitrium</taxon>
    </lineage>
</organism>
<feature type="compositionally biased region" description="Basic and acidic residues" evidence="8">
    <location>
        <begin position="735"/>
        <end position="746"/>
    </location>
</feature>
<reference evidence="9 10" key="1">
    <citation type="journal article" date="2008" name="Science">
        <title>The Physcomitrella genome reveals evolutionary insights into the conquest of land by plants.</title>
        <authorList>
            <person name="Rensing S."/>
            <person name="Lang D."/>
            <person name="Zimmer A."/>
            <person name="Terry A."/>
            <person name="Salamov A."/>
            <person name="Shapiro H."/>
            <person name="Nishiyama T."/>
            <person name="Perroud P.-F."/>
            <person name="Lindquist E."/>
            <person name="Kamisugi Y."/>
            <person name="Tanahashi T."/>
            <person name="Sakakibara K."/>
            <person name="Fujita T."/>
            <person name="Oishi K."/>
            <person name="Shin-I T."/>
            <person name="Kuroki Y."/>
            <person name="Toyoda A."/>
            <person name="Suzuki Y."/>
            <person name="Hashimoto A."/>
            <person name="Yamaguchi K."/>
            <person name="Sugano A."/>
            <person name="Kohara Y."/>
            <person name="Fujiyama A."/>
            <person name="Anterola A."/>
            <person name="Aoki S."/>
            <person name="Ashton N."/>
            <person name="Barbazuk W.B."/>
            <person name="Barker E."/>
            <person name="Bennetzen J."/>
            <person name="Bezanilla M."/>
            <person name="Blankenship R."/>
            <person name="Cho S.H."/>
            <person name="Dutcher S."/>
            <person name="Estelle M."/>
            <person name="Fawcett J.A."/>
            <person name="Gundlach H."/>
            <person name="Hanada K."/>
            <person name="Heyl A."/>
            <person name="Hicks K.A."/>
            <person name="Hugh J."/>
            <person name="Lohr M."/>
            <person name="Mayer K."/>
            <person name="Melkozernov A."/>
            <person name="Murata T."/>
            <person name="Nelson D."/>
            <person name="Pils B."/>
            <person name="Prigge M."/>
            <person name="Reiss B."/>
            <person name="Renner T."/>
            <person name="Rombauts S."/>
            <person name="Rushton P."/>
            <person name="Sanderfoot A."/>
            <person name="Schween G."/>
            <person name="Shiu S.-H."/>
            <person name="Stueber K."/>
            <person name="Theodoulou F.L."/>
            <person name="Tu H."/>
            <person name="Van de Peer Y."/>
            <person name="Verrier P.J."/>
            <person name="Waters E."/>
            <person name="Wood A."/>
            <person name="Yang L."/>
            <person name="Cove D."/>
            <person name="Cuming A."/>
            <person name="Hasebe M."/>
            <person name="Lucas S."/>
            <person name="Mishler D.B."/>
            <person name="Reski R."/>
            <person name="Grigoriev I."/>
            <person name="Quatrano R.S."/>
            <person name="Boore J.L."/>
        </authorList>
    </citation>
    <scope>NUCLEOTIDE SEQUENCE [LARGE SCALE GENOMIC DNA]</scope>
    <source>
        <strain evidence="9 10">cv. Gransden 2004</strain>
    </source>
</reference>
<feature type="transmembrane region" description="Helical" evidence="7">
    <location>
        <begin position="607"/>
        <end position="631"/>
    </location>
</feature>
<dbReference type="RefSeq" id="XP_024392158.1">
    <property type="nucleotide sequence ID" value="XM_024536390.2"/>
</dbReference>
<dbReference type="PANTHER" id="PTHR12385">
    <property type="entry name" value="CHOLINE TRANSPORTER-LIKE (SLC FAMILY 44)"/>
    <property type="match status" value="1"/>
</dbReference>
<dbReference type="GO" id="GO:0016020">
    <property type="term" value="C:membrane"/>
    <property type="evidence" value="ECO:0000318"/>
    <property type="project" value="GO_Central"/>
</dbReference>
<dbReference type="Proteomes" id="UP000006727">
    <property type="component" value="Chromosome 13"/>
</dbReference>
<dbReference type="GO" id="GO:0005886">
    <property type="term" value="C:plasma membrane"/>
    <property type="evidence" value="ECO:0007669"/>
    <property type="project" value="UniProtKB-SubCell"/>
</dbReference>
<dbReference type="KEGG" id="ppp:112290269"/>
<dbReference type="Gramene" id="Pp3c13_16790V3.3">
    <property type="protein sequence ID" value="Pp3c13_16790V3.3"/>
    <property type="gene ID" value="Pp3c13_16790"/>
</dbReference>
<evidence type="ECO:0000256" key="2">
    <source>
        <dbReference type="ARBA" id="ARBA00007168"/>
    </source>
</evidence>
<protein>
    <recommendedName>
        <fullName evidence="7">Choline transporter-like protein</fullName>
    </recommendedName>
</protein>
<comment type="function">
    <text evidence="7">Choline transporter.</text>
</comment>
<feature type="transmembrane region" description="Helical" evidence="7">
    <location>
        <begin position="391"/>
        <end position="417"/>
    </location>
</feature>
<dbReference type="GO" id="GO:0055085">
    <property type="term" value="P:transmembrane transport"/>
    <property type="evidence" value="ECO:0000318"/>
    <property type="project" value="GO_Central"/>
</dbReference>
<gene>
    <name evidence="9" type="primary">LOC112290269</name>
</gene>
<dbReference type="OrthoDB" id="420519at2759"/>
<dbReference type="AlphaFoldDB" id="A0A7I4AHC4"/>
<keyword evidence="6" id="KW-0325">Glycoprotein</keyword>
<feature type="compositionally biased region" description="Basic and acidic residues" evidence="8">
    <location>
        <begin position="711"/>
        <end position="720"/>
    </location>
</feature>
<evidence type="ECO:0000256" key="1">
    <source>
        <dbReference type="ARBA" id="ARBA00004141"/>
    </source>
</evidence>
<evidence type="ECO:0000256" key="4">
    <source>
        <dbReference type="ARBA" id="ARBA00022989"/>
    </source>
</evidence>
<evidence type="ECO:0000256" key="3">
    <source>
        <dbReference type="ARBA" id="ARBA00022692"/>
    </source>
</evidence>
<dbReference type="GeneID" id="112290269"/>
<comment type="similarity">
    <text evidence="2 7">Belongs to the CTL (choline transporter-like) family.</text>
</comment>
<dbReference type="EnsemblPlants" id="Pp3c13_16790V3.2">
    <property type="protein sequence ID" value="Pp3c13_16790V3.2"/>
    <property type="gene ID" value="Pp3c13_16790"/>
</dbReference>
<dbReference type="EMBL" id="ABEU02000013">
    <property type="status" value="NOT_ANNOTATED_CDS"/>
    <property type="molecule type" value="Genomic_DNA"/>
</dbReference>
<evidence type="ECO:0000313" key="9">
    <source>
        <dbReference type="EnsemblPlants" id="Pp3c13_16790V3.2"/>
    </source>
</evidence>
<keyword evidence="3 7" id="KW-0812">Transmembrane</keyword>
<feature type="transmembrane region" description="Helical" evidence="7">
    <location>
        <begin position="54"/>
        <end position="75"/>
    </location>
</feature>
<feature type="transmembrane region" description="Helical" evidence="7">
    <location>
        <begin position="291"/>
        <end position="313"/>
    </location>
</feature>
<feature type="region of interest" description="Disordered" evidence="8">
    <location>
        <begin position="709"/>
        <end position="758"/>
    </location>
</feature>
<dbReference type="PANTHER" id="PTHR12385:SF14">
    <property type="entry name" value="CHOLINE TRANSPORTER-LIKE 2"/>
    <property type="match status" value="1"/>
</dbReference>
<evidence type="ECO:0000256" key="8">
    <source>
        <dbReference type="SAM" id="MobiDB-lite"/>
    </source>
</evidence>
<evidence type="ECO:0000256" key="6">
    <source>
        <dbReference type="ARBA" id="ARBA00023180"/>
    </source>
</evidence>
<evidence type="ECO:0000256" key="5">
    <source>
        <dbReference type="ARBA" id="ARBA00023136"/>
    </source>
</evidence>
<comment type="subcellular location">
    <subcellularLocation>
        <location evidence="7">Cell membrane</location>
        <topology evidence="7">Multi-pass membrane protein</topology>
    </subcellularLocation>
    <subcellularLocation>
        <location evidence="1">Membrane</location>
        <topology evidence="1">Multi-pass membrane protein</topology>
    </subcellularLocation>
</comment>